<protein>
    <submittedName>
        <fullName evidence="2">Transglycosylase SLT domain-containing protein</fullName>
    </submittedName>
</protein>
<reference evidence="2" key="1">
    <citation type="submission" date="2022-05" db="EMBL/GenBank/DDBJ databases">
        <title>Single-amplified genomics reveal most streamlined microbe among free-living bacteria.</title>
        <authorList>
            <person name="Roda-Garcia J."/>
            <person name="Haro-Moreno J.M."/>
            <person name="Rodriguez-Valera F."/>
            <person name="Almagro-Moreno S."/>
            <person name="Lopez-Perez M."/>
        </authorList>
    </citation>
    <scope>NUCLEOTIDE SEQUENCE</scope>
    <source>
        <strain evidence="2">TMED112-D2-2</strain>
    </source>
</reference>
<dbReference type="Pfam" id="PF19489">
    <property type="entry name" value="SLT_4"/>
    <property type="match status" value="1"/>
</dbReference>
<organism evidence="2 3">
    <name type="scientific">SAR86 cluster bacterium</name>
    <dbReference type="NCBI Taxonomy" id="2030880"/>
    <lineage>
        <taxon>Bacteria</taxon>
        <taxon>Pseudomonadati</taxon>
        <taxon>Pseudomonadota</taxon>
        <taxon>Gammaproteobacteria</taxon>
        <taxon>SAR86 cluster</taxon>
    </lineage>
</organism>
<evidence type="ECO:0000313" key="2">
    <source>
        <dbReference type="EMBL" id="URQ62847.1"/>
    </source>
</evidence>
<evidence type="ECO:0000313" key="3">
    <source>
        <dbReference type="Proteomes" id="UP001056381"/>
    </source>
</evidence>
<dbReference type="InterPro" id="IPR023346">
    <property type="entry name" value="Lysozyme-like_dom_sf"/>
</dbReference>
<dbReference type="Gene3D" id="1.10.530.10">
    <property type="match status" value="1"/>
</dbReference>
<proteinExistence type="predicted"/>
<dbReference type="EMBL" id="CP097966">
    <property type="protein sequence ID" value="URQ62847.1"/>
    <property type="molecule type" value="Genomic_DNA"/>
</dbReference>
<gene>
    <name evidence="2" type="ORF">M9B40_03740</name>
</gene>
<dbReference type="SUPFAM" id="SSF53955">
    <property type="entry name" value="Lysozyme-like"/>
    <property type="match status" value="1"/>
</dbReference>
<dbReference type="Proteomes" id="UP001056381">
    <property type="component" value="Chromosome"/>
</dbReference>
<name>A0A9Q8TYY6_9GAMM</name>
<dbReference type="InterPro" id="IPR045795">
    <property type="entry name" value="SLT_4"/>
</dbReference>
<feature type="domain" description="Transglycosylase SLT" evidence="1">
    <location>
        <begin position="8"/>
        <end position="187"/>
    </location>
</feature>
<dbReference type="AlphaFoldDB" id="A0A9Q8TYY6"/>
<dbReference type="CDD" id="cd00442">
    <property type="entry name" value="Lyz-like"/>
    <property type="match status" value="1"/>
</dbReference>
<sequence length="200" mass="23141">MIRVILSSILLILLTTCSNEIPLNQDDICKMLDDNPSWKKPLLDTEKKWGAKPSTVMAIIKQESSFDSRAAPDREKILWVFPGKRPSSARGYSQAVKSTWEEYQNETGNNWARRASFKNSVDFIGWYLSKAKSSGIQNYEVEKLYLAYHEGYGGYKRGTFKEKDWLLSVAKKVKLNAAKYERQLKNCEIVVKKRNWNIFD</sequence>
<accession>A0A9Q8TYY6</accession>
<keyword evidence="3" id="KW-1185">Reference proteome</keyword>
<evidence type="ECO:0000259" key="1">
    <source>
        <dbReference type="Pfam" id="PF19489"/>
    </source>
</evidence>